<feature type="region of interest" description="Disordered" evidence="2">
    <location>
        <begin position="133"/>
        <end position="233"/>
    </location>
</feature>
<comment type="caution">
    <text evidence="4">The sequence shown here is derived from an EMBL/GenBank/DDBJ whole genome shotgun (WGS) entry which is preliminary data.</text>
</comment>
<organism evidence="4 5">
    <name type="scientific">Diploscapter pachys</name>
    <dbReference type="NCBI Taxonomy" id="2018661"/>
    <lineage>
        <taxon>Eukaryota</taxon>
        <taxon>Metazoa</taxon>
        <taxon>Ecdysozoa</taxon>
        <taxon>Nematoda</taxon>
        <taxon>Chromadorea</taxon>
        <taxon>Rhabditida</taxon>
        <taxon>Rhabditina</taxon>
        <taxon>Rhabditomorpha</taxon>
        <taxon>Rhabditoidea</taxon>
        <taxon>Rhabditidae</taxon>
        <taxon>Diploscapter</taxon>
    </lineage>
</organism>
<dbReference type="GO" id="GO:0005886">
    <property type="term" value="C:plasma membrane"/>
    <property type="evidence" value="ECO:0007669"/>
    <property type="project" value="TreeGrafter"/>
</dbReference>
<dbReference type="GO" id="GO:0035332">
    <property type="term" value="P:positive regulation of hippo signaling"/>
    <property type="evidence" value="ECO:0007669"/>
    <property type="project" value="TreeGrafter"/>
</dbReference>
<dbReference type="OrthoDB" id="6260144at2759"/>
<dbReference type="GO" id="GO:0030054">
    <property type="term" value="C:cell junction"/>
    <property type="evidence" value="ECO:0007669"/>
    <property type="project" value="TreeGrafter"/>
</dbReference>
<dbReference type="Proteomes" id="UP000218231">
    <property type="component" value="Unassembled WGS sequence"/>
</dbReference>
<dbReference type="PANTHER" id="PTHR13103:SF2">
    <property type="entry name" value="IQCJ-SCHIP1 READTHROUGH TRANSCRIPT PROTEIN-RELATED"/>
    <property type="match status" value="1"/>
</dbReference>
<proteinExistence type="predicted"/>
<name>A0A2A2JA01_9BILA</name>
<accession>A0A2A2JA01</accession>
<feature type="compositionally biased region" description="Polar residues" evidence="2">
    <location>
        <begin position="64"/>
        <end position="85"/>
    </location>
</feature>
<evidence type="ECO:0000256" key="2">
    <source>
        <dbReference type="SAM" id="MobiDB-lite"/>
    </source>
</evidence>
<dbReference type="AlphaFoldDB" id="A0A2A2JA01"/>
<evidence type="ECO:0000256" key="1">
    <source>
        <dbReference type="ARBA" id="ARBA00023054"/>
    </source>
</evidence>
<protein>
    <recommendedName>
        <fullName evidence="3">Schwannomin interacting protein 1 C-terminal domain-containing protein</fullName>
    </recommendedName>
</protein>
<feature type="region of interest" description="Disordered" evidence="2">
    <location>
        <begin position="29"/>
        <end position="85"/>
    </location>
</feature>
<gene>
    <name evidence="4" type="ORF">WR25_22036</name>
</gene>
<dbReference type="PANTHER" id="PTHR13103">
    <property type="entry name" value="SCHWANNOMIN INTERACTING PROTEIN 1"/>
    <property type="match status" value="1"/>
</dbReference>
<evidence type="ECO:0000313" key="4">
    <source>
        <dbReference type="EMBL" id="PAV58475.1"/>
    </source>
</evidence>
<keyword evidence="1" id="KW-0175">Coiled coil</keyword>
<feature type="compositionally biased region" description="Low complexity" evidence="2">
    <location>
        <begin position="560"/>
        <end position="572"/>
    </location>
</feature>
<dbReference type="STRING" id="2018661.A0A2A2JA01"/>
<keyword evidence="5" id="KW-1185">Reference proteome</keyword>
<feature type="compositionally biased region" description="Low complexity" evidence="2">
    <location>
        <begin position="39"/>
        <end position="63"/>
    </location>
</feature>
<dbReference type="EMBL" id="LIAE01010579">
    <property type="protein sequence ID" value="PAV58475.1"/>
    <property type="molecule type" value="Genomic_DNA"/>
</dbReference>
<feature type="compositionally biased region" description="Low complexity" evidence="2">
    <location>
        <begin position="139"/>
        <end position="153"/>
    </location>
</feature>
<feature type="region of interest" description="Disordered" evidence="2">
    <location>
        <begin position="548"/>
        <end position="608"/>
    </location>
</feature>
<feature type="compositionally biased region" description="Low complexity" evidence="2">
    <location>
        <begin position="582"/>
        <end position="608"/>
    </location>
</feature>
<feature type="compositionally biased region" description="Acidic residues" evidence="2">
    <location>
        <begin position="218"/>
        <end position="232"/>
    </location>
</feature>
<dbReference type="Pfam" id="PF10148">
    <property type="entry name" value="SCHIP-1_C"/>
    <property type="match status" value="1"/>
</dbReference>
<feature type="domain" description="Schwannomin interacting protein 1 C-terminal" evidence="3">
    <location>
        <begin position="318"/>
        <end position="524"/>
    </location>
</feature>
<reference evidence="4 5" key="1">
    <citation type="journal article" date="2017" name="Curr. Biol.">
        <title>Genome architecture and evolution of a unichromosomal asexual nematode.</title>
        <authorList>
            <person name="Fradin H."/>
            <person name="Zegar C."/>
            <person name="Gutwein M."/>
            <person name="Lucas J."/>
            <person name="Kovtun M."/>
            <person name="Corcoran D."/>
            <person name="Baugh L.R."/>
            <person name="Kiontke K."/>
            <person name="Gunsalus K."/>
            <person name="Fitch D.H."/>
            <person name="Piano F."/>
        </authorList>
    </citation>
    <scope>NUCLEOTIDE SEQUENCE [LARGE SCALE GENOMIC DNA]</scope>
    <source>
        <strain evidence="4">PF1309</strain>
    </source>
</reference>
<evidence type="ECO:0000259" key="3">
    <source>
        <dbReference type="Pfam" id="PF10148"/>
    </source>
</evidence>
<dbReference type="InterPro" id="IPR039045">
    <property type="entry name" value="SCHIP_1"/>
</dbReference>
<dbReference type="InterPro" id="IPR015649">
    <property type="entry name" value="SCHIP_1_C"/>
</dbReference>
<sequence>MCESRMEDYLPLSLPLSASTAVIHPLPVALPSNPNPQESSSTAPTTTSVSVSVPLPLLLSPTSFDNSQQSQSNTARSEDSGMSTMDSACSFSLSLHRPIEPNSLAEILLSEHNNNLPLHMDVVKLLRLKSKDKEEEQHSNSSSLETLSSIENEQGSGDEAECGSDTSCSEDSFEMSSAIEDPTTDEGSKANRGLKSLYRNRQSRETTCESFTSAGSDCDIDGDTEAQTDADEPTQLGCSSFTPFSLSPPLALPPRSSVSMDSFVTQPSTSRDIVRQNIHKEIESLDTGLPQFDFAKLEKQLANAAKEQQDAERRLLGEEVRRRLALKFDSSAGPSISASTKPNKSNLAARMQNGMNLQVCYLNDLAESSTAETESESDDDCFMKKSKSAPSLKNACRTAMFRENPEVQRLRDRAKSGGKLDPYERQRLLVGETQRVIRASKIKAESAVDEYRRNRSKASVVPRQSRHYLSKMTTAQIEEIRDLIEDAIARKNIELVQLLMSRDNMCMEHDSLLVDIDDFTEHDAQSDALEFRKFLRMQDGEIKPAEDCKRSFAKQRVPRPSDSASSLPLTSSPHPPSKSKHSAPTPITSPTSPSLSFMPSIPSISIPTIPNSLTNRFSKLLGGGQ</sequence>
<evidence type="ECO:0000313" key="5">
    <source>
        <dbReference type="Proteomes" id="UP000218231"/>
    </source>
</evidence>